<dbReference type="AlphaFoldDB" id="A0A2P2NLR6"/>
<organism evidence="1">
    <name type="scientific">Rhizophora mucronata</name>
    <name type="common">Asiatic mangrove</name>
    <dbReference type="NCBI Taxonomy" id="61149"/>
    <lineage>
        <taxon>Eukaryota</taxon>
        <taxon>Viridiplantae</taxon>
        <taxon>Streptophyta</taxon>
        <taxon>Embryophyta</taxon>
        <taxon>Tracheophyta</taxon>
        <taxon>Spermatophyta</taxon>
        <taxon>Magnoliopsida</taxon>
        <taxon>eudicotyledons</taxon>
        <taxon>Gunneridae</taxon>
        <taxon>Pentapetalae</taxon>
        <taxon>rosids</taxon>
        <taxon>fabids</taxon>
        <taxon>Malpighiales</taxon>
        <taxon>Rhizophoraceae</taxon>
        <taxon>Rhizophora</taxon>
    </lineage>
</organism>
<reference evidence="1" key="1">
    <citation type="submission" date="2018-02" db="EMBL/GenBank/DDBJ databases">
        <title>Rhizophora mucronata_Transcriptome.</title>
        <authorList>
            <person name="Meera S.P."/>
            <person name="Sreeshan A."/>
            <person name="Augustine A."/>
        </authorList>
    </citation>
    <scope>NUCLEOTIDE SEQUENCE</scope>
    <source>
        <tissue evidence="1">Leaf</tissue>
    </source>
</reference>
<evidence type="ECO:0000313" key="1">
    <source>
        <dbReference type="EMBL" id="MBX43406.1"/>
    </source>
</evidence>
<sequence length="55" mass="6454">MLDHIAPSKQVQFERALHDFLQIGEHPIFGGLKQKAKKEEVKEGYFNKKQNQFKV</sequence>
<dbReference type="EMBL" id="GGEC01062922">
    <property type="protein sequence ID" value="MBX43406.1"/>
    <property type="molecule type" value="Transcribed_RNA"/>
</dbReference>
<protein>
    <submittedName>
        <fullName evidence="1">Uncharacterized protein</fullName>
    </submittedName>
</protein>
<proteinExistence type="predicted"/>
<name>A0A2P2NLR6_RHIMU</name>
<accession>A0A2P2NLR6</accession>